<feature type="coiled-coil region" evidence="1">
    <location>
        <begin position="446"/>
        <end position="480"/>
    </location>
</feature>
<name>A0A2Z4FMA1_9DELT</name>
<reference evidence="3 4" key="1">
    <citation type="submission" date="2018-06" db="EMBL/GenBank/DDBJ databases">
        <title>Lujinxingia sediminis gen. nov. sp. nov., a new facultative anaerobic member of the class Deltaproteobacteria, and proposal of Lujinxingaceae fam. nov.</title>
        <authorList>
            <person name="Guo L.-Y."/>
            <person name="Li C.-M."/>
            <person name="Wang S."/>
            <person name="Du Z.-J."/>
        </authorList>
    </citation>
    <scope>NUCLEOTIDE SEQUENCE [LARGE SCALE GENOMIC DNA]</scope>
    <source>
        <strain evidence="3 4">FA350</strain>
    </source>
</reference>
<protein>
    <submittedName>
        <fullName evidence="3">Uncharacterized protein</fullName>
    </submittedName>
</protein>
<dbReference type="Proteomes" id="UP000249799">
    <property type="component" value="Chromosome"/>
</dbReference>
<evidence type="ECO:0000313" key="3">
    <source>
        <dbReference type="EMBL" id="AWV90127.1"/>
    </source>
</evidence>
<evidence type="ECO:0000313" key="4">
    <source>
        <dbReference type="Proteomes" id="UP000249799"/>
    </source>
</evidence>
<feature type="compositionally biased region" description="Low complexity" evidence="2">
    <location>
        <begin position="527"/>
        <end position="540"/>
    </location>
</feature>
<accession>A0A2Z4FMA1</accession>
<gene>
    <name evidence="3" type="ORF">DN745_12605</name>
</gene>
<feature type="compositionally biased region" description="Basic and acidic residues" evidence="2">
    <location>
        <begin position="551"/>
        <end position="564"/>
    </location>
</feature>
<organism evidence="3 4">
    <name type="scientific">Bradymonas sediminis</name>
    <dbReference type="NCBI Taxonomy" id="1548548"/>
    <lineage>
        <taxon>Bacteria</taxon>
        <taxon>Deltaproteobacteria</taxon>
        <taxon>Bradymonadales</taxon>
        <taxon>Bradymonadaceae</taxon>
        <taxon>Bradymonas</taxon>
    </lineage>
</organism>
<dbReference type="KEGG" id="bsed:DN745_12605"/>
<dbReference type="AlphaFoldDB" id="A0A2Z4FMA1"/>
<dbReference type="EMBL" id="CP030032">
    <property type="protein sequence ID" value="AWV90127.1"/>
    <property type="molecule type" value="Genomic_DNA"/>
</dbReference>
<evidence type="ECO:0000256" key="2">
    <source>
        <dbReference type="SAM" id="MobiDB-lite"/>
    </source>
</evidence>
<sequence length="586" mass="63371">MDEFVEDSQQNDAKEASTTVWIMVNRSTRESAFEAVAERLRADGVDTQIVTLSDVIGSVARDAFAGGAERVLRGLRVAFQGRGLEEDFLGAVRRARPDILAVTNPRYARALGLLESLSGISTLQVGILPDYNLSTDWINSSLQAFVVPTEEHRGRLVANGLLGERVLVASPAIEAGFAEDIDRAKARKDLGFGDEQVVLVRADSFPLQMVEKIVFQAKMVEGAVRFIFHHNGDGACAAALRRAADQHAFAAGMFGKVSDLQRFVAASDLVMAPPSDPYVAETLALGRPILFVGGEDSGAAQAEFLSEAGAARYVLDVLRLSSEIERMLEPQTLSSATEAAVSVGQQDGSAQTAAALMIALENADAWLHEPTPDAAKKAAKVGGADADSARQEPASSGPFETIGNGRSTSTESSSPAHAGTAQDDASGSIRDAEPPARKRSFTGISVAEAKDQLAELILMERDFERRLGEAEKQRKRWENRLELAIEWKETDLAEEARDMLAGFVSDVHSLQRDLDDVRNQKSKLKRAAQGSSGSGSSRSASEPRALLGDGSSDRRDPREVEDRFRKMELDRDLDDLKDKLNRDFGD</sequence>
<feature type="region of interest" description="Disordered" evidence="2">
    <location>
        <begin position="373"/>
        <end position="443"/>
    </location>
</feature>
<dbReference type="SUPFAM" id="SSF53756">
    <property type="entry name" value="UDP-Glycosyltransferase/glycogen phosphorylase"/>
    <property type="match status" value="1"/>
</dbReference>
<proteinExistence type="predicted"/>
<feature type="compositionally biased region" description="Polar residues" evidence="2">
    <location>
        <begin position="404"/>
        <end position="415"/>
    </location>
</feature>
<dbReference type="RefSeq" id="WP_111335333.1">
    <property type="nucleotide sequence ID" value="NZ_CP030032.1"/>
</dbReference>
<keyword evidence="1" id="KW-0175">Coiled coil</keyword>
<keyword evidence="4" id="KW-1185">Reference proteome</keyword>
<dbReference type="Gene3D" id="3.40.50.2000">
    <property type="entry name" value="Glycogen Phosphorylase B"/>
    <property type="match status" value="1"/>
</dbReference>
<evidence type="ECO:0000256" key="1">
    <source>
        <dbReference type="SAM" id="Coils"/>
    </source>
</evidence>
<feature type="region of interest" description="Disordered" evidence="2">
    <location>
        <begin position="517"/>
        <end position="564"/>
    </location>
</feature>
<dbReference type="OrthoDB" id="5484263at2"/>